<dbReference type="SUPFAM" id="SSF58104">
    <property type="entry name" value="Methyl-accepting chemotaxis protein (MCP) signaling domain"/>
    <property type="match status" value="1"/>
</dbReference>
<feature type="domain" description="HAMP" evidence="12">
    <location>
        <begin position="82"/>
        <end position="136"/>
    </location>
</feature>
<dbReference type="EMBL" id="VFRR01000022">
    <property type="protein sequence ID" value="TPE49775.1"/>
    <property type="molecule type" value="Genomic_DNA"/>
</dbReference>
<comment type="similarity">
    <text evidence="7">Belongs to the methyl-accepting chemotaxis (MCP) protein family.</text>
</comment>
<dbReference type="InterPro" id="IPR004089">
    <property type="entry name" value="MCPsignal_dom"/>
</dbReference>
<dbReference type="Pfam" id="PF00672">
    <property type="entry name" value="HAMP"/>
    <property type="match status" value="1"/>
</dbReference>
<protein>
    <submittedName>
        <fullName evidence="13">Methyl-accepting chemotaxis protein</fullName>
    </submittedName>
</protein>
<dbReference type="SMART" id="SM00283">
    <property type="entry name" value="MA"/>
    <property type="match status" value="1"/>
</dbReference>
<proteinExistence type="inferred from homology"/>
<evidence type="ECO:0000256" key="3">
    <source>
        <dbReference type="ARBA" id="ARBA00022692"/>
    </source>
</evidence>
<dbReference type="CDD" id="cd06225">
    <property type="entry name" value="HAMP"/>
    <property type="match status" value="1"/>
</dbReference>
<evidence type="ECO:0000259" key="10">
    <source>
        <dbReference type="PROSITE" id="PS50111"/>
    </source>
</evidence>
<organism evidence="13 14">
    <name type="scientific">Maribrevibacterium harenarium</name>
    <dbReference type="NCBI Taxonomy" id="2589817"/>
    <lineage>
        <taxon>Bacteria</taxon>
        <taxon>Pseudomonadati</taxon>
        <taxon>Pseudomonadota</taxon>
        <taxon>Gammaproteobacteria</taxon>
        <taxon>Oceanospirillales</taxon>
        <taxon>Oceanospirillaceae</taxon>
        <taxon>Maribrevibacterium</taxon>
    </lineage>
</organism>
<evidence type="ECO:0000256" key="9">
    <source>
        <dbReference type="SAM" id="Phobius"/>
    </source>
</evidence>
<dbReference type="PROSITE" id="PS50111">
    <property type="entry name" value="CHEMOTAXIS_TRANSDUC_2"/>
    <property type="match status" value="1"/>
</dbReference>
<dbReference type="GO" id="GO:0005886">
    <property type="term" value="C:plasma membrane"/>
    <property type="evidence" value="ECO:0007669"/>
    <property type="project" value="UniProtKB-SubCell"/>
</dbReference>
<evidence type="ECO:0000256" key="2">
    <source>
        <dbReference type="ARBA" id="ARBA00022519"/>
    </source>
</evidence>
<keyword evidence="2" id="KW-0997">Cell inner membrane</keyword>
<dbReference type="FunFam" id="1.10.287.950:FF:000001">
    <property type="entry name" value="Methyl-accepting chemotaxis sensory transducer"/>
    <property type="match status" value="1"/>
</dbReference>
<comment type="subcellular location">
    <subcellularLocation>
        <location evidence="1">Cell inner membrane</location>
        <topology evidence="1">Multi-pass membrane protein</topology>
    </subcellularLocation>
</comment>
<dbReference type="OrthoDB" id="5613951at2"/>
<evidence type="ECO:0000256" key="7">
    <source>
        <dbReference type="ARBA" id="ARBA00029447"/>
    </source>
</evidence>
<feature type="domain" description="Methyl-accepting transducer" evidence="10">
    <location>
        <begin position="141"/>
        <end position="377"/>
    </location>
</feature>
<keyword evidence="5 9" id="KW-0472">Membrane</keyword>
<dbReference type="InterPro" id="IPR000727">
    <property type="entry name" value="T_SNARE_dom"/>
</dbReference>
<feature type="domain" description="T-SNARE coiled-coil homology" evidence="11">
    <location>
        <begin position="328"/>
        <end position="390"/>
    </location>
</feature>
<evidence type="ECO:0000259" key="12">
    <source>
        <dbReference type="PROSITE" id="PS50885"/>
    </source>
</evidence>
<comment type="caution">
    <text evidence="13">The sequence shown here is derived from an EMBL/GenBank/DDBJ whole genome shotgun (WGS) entry which is preliminary data.</text>
</comment>
<keyword evidence="2" id="KW-1003">Cell membrane</keyword>
<gene>
    <name evidence="13" type="ORF">FJM67_11210</name>
</gene>
<evidence type="ECO:0000256" key="6">
    <source>
        <dbReference type="ARBA" id="ARBA00023224"/>
    </source>
</evidence>
<dbReference type="PROSITE" id="PS50192">
    <property type="entry name" value="T_SNARE"/>
    <property type="match status" value="1"/>
</dbReference>
<dbReference type="AlphaFoldDB" id="A0A501WN57"/>
<evidence type="ECO:0000313" key="14">
    <source>
        <dbReference type="Proteomes" id="UP000315901"/>
    </source>
</evidence>
<keyword evidence="3 9" id="KW-0812">Transmembrane</keyword>
<accession>A0A501WN57</accession>
<reference evidence="13 14" key="1">
    <citation type="submission" date="2019-06" db="EMBL/GenBank/DDBJ databases">
        <title>A novel bacterium of genus Marinomonas, isolated from coastal sand.</title>
        <authorList>
            <person name="Huang H."/>
            <person name="Mo K."/>
            <person name="Hu Y."/>
        </authorList>
    </citation>
    <scope>NUCLEOTIDE SEQUENCE [LARGE SCALE GENOMIC DNA]</scope>
    <source>
        <strain evidence="13 14">HB171799</strain>
    </source>
</reference>
<dbReference type="PROSITE" id="PS50885">
    <property type="entry name" value="HAMP"/>
    <property type="match status" value="1"/>
</dbReference>
<dbReference type="PANTHER" id="PTHR32089">
    <property type="entry name" value="METHYL-ACCEPTING CHEMOTAXIS PROTEIN MCPB"/>
    <property type="match status" value="1"/>
</dbReference>
<dbReference type="SMART" id="SM00304">
    <property type="entry name" value="HAMP"/>
    <property type="match status" value="1"/>
</dbReference>
<keyword evidence="4 9" id="KW-1133">Transmembrane helix</keyword>
<dbReference type="PANTHER" id="PTHR32089:SF119">
    <property type="entry name" value="METHYL-ACCEPTING CHEMOTAXIS PROTEIN CTPL"/>
    <property type="match status" value="1"/>
</dbReference>
<feature type="transmembrane region" description="Helical" evidence="9">
    <location>
        <begin position="63"/>
        <end position="84"/>
    </location>
</feature>
<keyword evidence="14" id="KW-1185">Reference proteome</keyword>
<evidence type="ECO:0000256" key="1">
    <source>
        <dbReference type="ARBA" id="ARBA00004429"/>
    </source>
</evidence>
<evidence type="ECO:0000256" key="5">
    <source>
        <dbReference type="ARBA" id="ARBA00023136"/>
    </source>
</evidence>
<dbReference type="Proteomes" id="UP000315901">
    <property type="component" value="Unassembled WGS sequence"/>
</dbReference>
<evidence type="ECO:0000256" key="4">
    <source>
        <dbReference type="ARBA" id="ARBA00022989"/>
    </source>
</evidence>
<evidence type="ECO:0000313" key="13">
    <source>
        <dbReference type="EMBL" id="TPE49775.1"/>
    </source>
</evidence>
<dbReference type="GO" id="GO:0006935">
    <property type="term" value="P:chemotaxis"/>
    <property type="evidence" value="ECO:0007669"/>
    <property type="project" value="UniProtKB-ARBA"/>
</dbReference>
<dbReference type="GO" id="GO:0007165">
    <property type="term" value="P:signal transduction"/>
    <property type="evidence" value="ECO:0007669"/>
    <property type="project" value="UniProtKB-KW"/>
</dbReference>
<evidence type="ECO:0000256" key="8">
    <source>
        <dbReference type="PROSITE-ProRule" id="PRU00284"/>
    </source>
</evidence>
<sequence length="413" mass="44171">MQTLKQAQQNQLQQAYQTVAGANAEFDKLRDFYNDLGERLVAAQEEAGAIAEAIEEEQLNSTVVISTITLIIILVLVTTVPRLISSRINALTGRMQALGQSGGDLTVRLPVEGDNELAQLAKATNQFVEYLTGLLSEIDQSVEDIARSGHQITQLAGKTTDRITTQAAAVQQFSTSVSELNDAIAEVARQLQLSSEATDNAKKDVHTSGQQINQTIALINDLAGSMASISDVVANLEKRSADINSVLEVIGGIAEQTNLLALNAAIEAARAGETGRGFAVVADEVRALAQKTQESTQTIQDSLNQLSAEVTRAVNSANEGQKVANATSSAAESTVEAMSHITQRVQSVAEFSLQIATATEEQSYVVQQLADSVESMRHTSETVTHDADETLSSVTQVESNIGRLKARLNSFKF</sequence>
<keyword evidence="6 8" id="KW-0807">Transducer</keyword>
<name>A0A501WN57_9GAMM</name>
<dbReference type="Gene3D" id="1.10.287.950">
    <property type="entry name" value="Methyl-accepting chemotaxis protein"/>
    <property type="match status" value="1"/>
</dbReference>
<evidence type="ECO:0000259" key="11">
    <source>
        <dbReference type="PROSITE" id="PS50192"/>
    </source>
</evidence>
<dbReference type="Pfam" id="PF00015">
    <property type="entry name" value="MCPsignal"/>
    <property type="match status" value="1"/>
</dbReference>
<dbReference type="RefSeq" id="WP_140589332.1">
    <property type="nucleotide sequence ID" value="NZ_VFRR01000022.1"/>
</dbReference>
<dbReference type="InterPro" id="IPR003660">
    <property type="entry name" value="HAMP_dom"/>
</dbReference>